<keyword evidence="5" id="KW-0285">Flavoprotein</keyword>
<evidence type="ECO:0000313" key="10">
    <source>
        <dbReference type="EMBL" id="KAG0144439.1"/>
    </source>
</evidence>
<name>A0A9P6NHY3_9BASI</name>
<dbReference type="PROSITE" id="PS01064">
    <property type="entry name" value="PYRIDOX_OXIDASE"/>
    <property type="match status" value="1"/>
</dbReference>
<feature type="domain" description="Pyridoxamine 5'-phosphate oxidase N-terminal" evidence="8">
    <location>
        <begin position="50"/>
        <end position="163"/>
    </location>
</feature>
<dbReference type="PIRSF" id="PIRSF000190">
    <property type="entry name" value="Pyd_amn-ph_oxd"/>
    <property type="match status" value="1"/>
</dbReference>
<dbReference type="PANTHER" id="PTHR10851">
    <property type="entry name" value="PYRIDOXINE-5-PHOSPHATE OXIDASE"/>
    <property type="match status" value="1"/>
</dbReference>
<sequence length="247" mass="28155">MQPFKSSDITSTGSTTIETHLQYHSSGLNESDLSDDPIHLFQKWFKYAQLSNLISEPEAVCLSTSTPSGLVSSRYVLLKRVDSRGFTFFTNYESRKAQEMNDNPRASMALYWGPLHQQIRIGGRTCKISESDSQIYFDTRPVGSRIGAWASPQSKPISDRQELMRLVSEREKSFGVETGSVNRQVPTQDDLNLQLPVPPHWGGILLIPDEIEFWVGRPNRLHDRFRYTREFLKDGTCSGWVRVRLAP</sequence>
<dbReference type="InterPro" id="IPR019576">
    <property type="entry name" value="Pyridoxamine_oxidase_dimer_C"/>
</dbReference>
<dbReference type="Pfam" id="PF10590">
    <property type="entry name" value="PNP_phzG_C"/>
    <property type="match status" value="1"/>
</dbReference>
<dbReference type="OrthoDB" id="303614at2759"/>
<evidence type="ECO:0000256" key="4">
    <source>
        <dbReference type="ARBA" id="ARBA00012801"/>
    </source>
</evidence>
<dbReference type="InterPro" id="IPR012349">
    <property type="entry name" value="Split_barrel_FMN-bd"/>
</dbReference>
<dbReference type="GO" id="GO:0004733">
    <property type="term" value="F:pyridoxamine phosphate oxidase activity"/>
    <property type="evidence" value="ECO:0007669"/>
    <property type="project" value="UniProtKB-EC"/>
</dbReference>
<dbReference type="AlphaFoldDB" id="A0A9P6NHY3"/>
<evidence type="ECO:0000259" key="8">
    <source>
        <dbReference type="Pfam" id="PF01243"/>
    </source>
</evidence>
<dbReference type="NCBIfam" id="NF004231">
    <property type="entry name" value="PRK05679.1"/>
    <property type="match status" value="1"/>
</dbReference>
<feature type="domain" description="Pyridoxine 5'-phosphate oxidase dimerisation C-terminal" evidence="9">
    <location>
        <begin position="201"/>
        <end position="247"/>
    </location>
</feature>
<dbReference type="InterPro" id="IPR011576">
    <property type="entry name" value="Pyridox_Oxase_N"/>
</dbReference>
<dbReference type="PANTHER" id="PTHR10851:SF0">
    <property type="entry name" value="PYRIDOXINE-5'-PHOSPHATE OXIDASE"/>
    <property type="match status" value="1"/>
</dbReference>
<dbReference type="NCBIfam" id="TIGR00558">
    <property type="entry name" value="pdxH"/>
    <property type="match status" value="1"/>
</dbReference>
<keyword evidence="11" id="KW-1185">Reference proteome</keyword>
<gene>
    <name evidence="10" type="ORF">CROQUDRAFT_622986</name>
</gene>
<evidence type="ECO:0000256" key="3">
    <source>
        <dbReference type="ARBA" id="ARBA00005037"/>
    </source>
</evidence>
<keyword evidence="6" id="KW-0288">FMN</keyword>
<dbReference type="InterPro" id="IPR019740">
    <property type="entry name" value="Pyridox_Oxase_CS"/>
</dbReference>
<comment type="caution">
    <text evidence="10">The sequence shown here is derived from an EMBL/GenBank/DDBJ whole genome shotgun (WGS) entry which is preliminary data.</text>
</comment>
<comment type="pathway">
    <text evidence="3">Cofactor metabolism; pyridoxal 5'-phosphate salvage; pyridoxal 5'-phosphate from pyridoxine 5'-phosphate: step 1/1.</text>
</comment>
<dbReference type="Proteomes" id="UP000886653">
    <property type="component" value="Unassembled WGS sequence"/>
</dbReference>
<evidence type="ECO:0000256" key="5">
    <source>
        <dbReference type="ARBA" id="ARBA00022630"/>
    </source>
</evidence>
<evidence type="ECO:0000256" key="1">
    <source>
        <dbReference type="ARBA" id="ARBA00001917"/>
    </source>
</evidence>
<comment type="cofactor">
    <cofactor evidence="1">
        <name>FMN</name>
        <dbReference type="ChEBI" id="CHEBI:58210"/>
    </cofactor>
</comment>
<dbReference type="EMBL" id="MU167295">
    <property type="protein sequence ID" value="KAG0144439.1"/>
    <property type="molecule type" value="Genomic_DNA"/>
</dbReference>
<dbReference type="Gene3D" id="2.30.110.10">
    <property type="entry name" value="Electron Transport, Fmn-binding Protein, Chain A"/>
    <property type="match status" value="1"/>
</dbReference>
<evidence type="ECO:0000256" key="6">
    <source>
        <dbReference type="ARBA" id="ARBA00022643"/>
    </source>
</evidence>
<keyword evidence="7" id="KW-0560">Oxidoreductase</keyword>
<protein>
    <recommendedName>
        <fullName evidence="4">pyridoxal 5'-phosphate synthase</fullName>
        <ecNumber evidence="4">1.4.3.5</ecNumber>
    </recommendedName>
</protein>
<reference evidence="10" key="1">
    <citation type="submission" date="2013-11" db="EMBL/GenBank/DDBJ databases">
        <title>Genome sequence of the fusiform rust pathogen reveals effectors for host alternation and coevolution with pine.</title>
        <authorList>
            <consortium name="DOE Joint Genome Institute"/>
            <person name="Smith K."/>
            <person name="Pendleton A."/>
            <person name="Kubisiak T."/>
            <person name="Anderson C."/>
            <person name="Salamov A."/>
            <person name="Aerts A."/>
            <person name="Riley R."/>
            <person name="Clum A."/>
            <person name="Lindquist E."/>
            <person name="Ence D."/>
            <person name="Campbell M."/>
            <person name="Kronenberg Z."/>
            <person name="Feau N."/>
            <person name="Dhillon B."/>
            <person name="Hamelin R."/>
            <person name="Burleigh J."/>
            <person name="Smith J."/>
            <person name="Yandell M."/>
            <person name="Nelson C."/>
            <person name="Grigoriev I."/>
            <person name="Davis J."/>
        </authorList>
    </citation>
    <scope>NUCLEOTIDE SEQUENCE</scope>
    <source>
        <strain evidence="10">G11</strain>
    </source>
</reference>
<dbReference type="GO" id="GO:0010181">
    <property type="term" value="F:FMN binding"/>
    <property type="evidence" value="ECO:0007669"/>
    <property type="project" value="InterPro"/>
</dbReference>
<dbReference type="EC" id="1.4.3.5" evidence="4"/>
<evidence type="ECO:0000256" key="2">
    <source>
        <dbReference type="ARBA" id="ARBA00004738"/>
    </source>
</evidence>
<evidence type="ECO:0000313" key="11">
    <source>
        <dbReference type="Proteomes" id="UP000886653"/>
    </source>
</evidence>
<evidence type="ECO:0000259" key="9">
    <source>
        <dbReference type="Pfam" id="PF10590"/>
    </source>
</evidence>
<evidence type="ECO:0000256" key="7">
    <source>
        <dbReference type="ARBA" id="ARBA00023002"/>
    </source>
</evidence>
<organism evidence="10 11">
    <name type="scientific">Cronartium quercuum f. sp. fusiforme G11</name>
    <dbReference type="NCBI Taxonomy" id="708437"/>
    <lineage>
        <taxon>Eukaryota</taxon>
        <taxon>Fungi</taxon>
        <taxon>Dikarya</taxon>
        <taxon>Basidiomycota</taxon>
        <taxon>Pucciniomycotina</taxon>
        <taxon>Pucciniomycetes</taxon>
        <taxon>Pucciniales</taxon>
        <taxon>Coleosporiaceae</taxon>
        <taxon>Cronartium</taxon>
    </lineage>
</organism>
<dbReference type="HAMAP" id="MF_01629">
    <property type="entry name" value="PdxH"/>
    <property type="match status" value="1"/>
</dbReference>
<dbReference type="Pfam" id="PF01243">
    <property type="entry name" value="PNPOx_N"/>
    <property type="match status" value="1"/>
</dbReference>
<dbReference type="InterPro" id="IPR000659">
    <property type="entry name" value="Pyridox_Oxase"/>
</dbReference>
<proteinExistence type="inferred from homology"/>
<accession>A0A9P6NHY3</accession>
<dbReference type="GO" id="GO:0008615">
    <property type="term" value="P:pyridoxine biosynthetic process"/>
    <property type="evidence" value="ECO:0007669"/>
    <property type="project" value="InterPro"/>
</dbReference>
<comment type="pathway">
    <text evidence="2">Cofactor metabolism; pyridoxal 5'-phosphate salvage; pyridoxal 5'-phosphate from pyridoxamine 5'-phosphate: step 1/1.</text>
</comment>
<dbReference type="SUPFAM" id="SSF50475">
    <property type="entry name" value="FMN-binding split barrel"/>
    <property type="match status" value="1"/>
</dbReference>